<evidence type="ECO:0000313" key="2">
    <source>
        <dbReference type="Proteomes" id="UP000799754"/>
    </source>
</evidence>
<sequence>MPLITRAVADSNSESSLPVDIRHCLCTVTPVSPEPQTDTNSKSKVYHHFSCGTKLGSTT</sequence>
<organism evidence="1 2">
    <name type="scientific">Macroventuria anomochaeta</name>
    <dbReference type="NCBI Taxonomy" id="301207"/>
    <lineage>
        <taxon>Eukaryota</taxon>
        <taxon>Fungi</taxon>
        <taxon>Dikarya</taxon>
        <taxon>Ascomycota</taxon>
        <taxon>Pezizomycotina</taxon>
        <taxon>Dothideomycetes</taxon>
        <taxon>Pleosporomycetidae</taxon>
        <taxon>Pleosporales</taxon>
        <taxon>Pleosporineae</taxon>
        <taxon>Didymellaceae</taxon>
        <taxon>Macroventuria</taxon>
    </lineage>
</organism>
<reference evidence="1" key="1">
    <citation type="journal article" date="2020" name="Stud. Mycol.">
        <title>101 Dothideomycetes genomes: a test case for predicting lifestyles and emergence of pathogens.</title>
        <authorList>
            <person name="Haridas S."/>
            <person name="Albert R."/>
            <person name="Binder M."/>
            <person name="Bloem J."/>
            <person name="Labutti K."/>
            <person name="Salamov A."/>
            <person name="Andreopoulos B."/>
            <person name="Baker S."/>
            <person name="Barry K."/>
            <person name="Bills G."/>
            <person name="Bluhm B."/>
            <person name="Cannon C."/>
            <person name="Castanera R."/>
            <person name="Culley D."/>
            <person name="Daum C."/>
            <person name="Ezra D."/>
            <person name="Gonzalez J."/>
            <person name="Henrissat B."/>
            <person name="Kuo A."/>
            <person name="Liang C."/>
            <person name="Lipzen A."/>
            <person name="Lutzoni F."/>
            <person name="Magnuson J."/>
            <person name="Mondo S."/>
            <person name="Nolan M."/>
            <person name="Ohm R."/>
            <person name="Pangilinan J."/>
            <person name="Park H.-J."/>
            <person name="Ramirez L."/>
            <person name="Alfaro M."/>
            <person name="Sun H."/>
            <person name="Tritt A."/>
            <person name="Yoshinaga Y."/>
            <person name="Zwiers L.-H."/>
            <person name="Turgeon B."/>
            <person name="Goodwin S."/>
            <person name="Spatafora J."/>
            <person name="Crous P."/>
            <person name="Grigoriev I."/>
        </authorList>
    </citation>
    <scope>NUCLEOTIDE SEQUENCE</scope>
    <source>
        <strain evidence="1">CBS 525.71</strain>
    </source>
</reference>
<proteinExistence type="predicted"/>
<dbReference type="EMBL" id="MU006709">
    <property type="protein sequence ID" value="KAF2629604.1"/>
    <property type="molecule type" value="Genomic_DNA"/>
</dbReference>
<protein>
    <submittedName>
        <fullName evidence="1">Uncharacterized protein</fullName>
    </submittedName>
</protein>
<keyword evidence="2" id="KW-1185">Reference proteome</keyword>
<name>A0ACB6S8R5_9PLEO</name>
<comment type="caution">
    <text evidence="1">The sequence shown here is derived from an EMBL/GenBank/DDBJ whole genome shotgun (WGS) entry which is preliminary data.</text>
</comment>
<gene>
    <name evidence="1" type="ORF">BU25DRAFT_270219</name>
</gene>
<evidence type="ECO:0000313" key="1">
    <source>
        <dbReference type="EMBL" id="KAF2629604.1"/>
    </source>
</evidence>
<accession>A0ACB6S8R5</accession>
<dbReference type="Proteomes" id="UP000799754">
    <property type="component" value="Unassembled WGS sequence"/>
</dbReference>